<organism evidence="2 3">
    <name type="scientific">Plakobranchus ocellatus</name>
    <dbReference type="NCBI Taxonomy" id="259542"/>
    <lineage>
        <taxon>Eukaryota</taxon>
        <taxon>Metazoa</taxon>
        <taxon>Spiralia</taxon>
        <taxon>Lophotrochozoa</taxon>
        <taxon>Mollusca</taxon>
        <taxon>Gastropoda</taxon>
        <taxon>Heterobranchia</taxon>
        <taxon>Euthyneura</taxon>
        <taxon>Panpulmonata</taxon>
        <taxon>Sacoglossa</taxon>
        <taxon>Placobranchoidea</taxon>
        <taxon>Plakobranchidae</taxon>
        <taxon>Plakobranchus</taxon>
    </lineage>
</organism>
<dbReference type="Proteomes" id="UP000735302">
    <property type="component" value="Unassembled WGS sequence"/>
</dbReference>
<keyword evidence="3" id="KW-1185">Reference proteome</keyword>
<comment type="caution">
    <text evidence="2">The sequence shown here is derived from an EMBL/GenBank/DDBJ whole genome shotgun (WGS) entry which is preliminary data.</text>
</comment>
<feature type="region of interest" description="Disordered" evidence="1">
    <location>
        <begin position="68"/>
        <end position="116"/>
    </location>
</feature>
<accession>A0AAV4DH54</accession>
<name>A0AAV4DH54_9GAST</name>
<reference evidence="2 3" key="1">
    <citation type="journal article" date="2021" name="Elife">
        <title>Chloroplast acquisition without the gene transfer in kleptoplastic sea slugs, Plakobranchus ocellatus.</title>
        <authorList>
            <person name="Maeda T."/>
            <person name="Takahashi S."/>
            <person name="Yoshida T."/>
            <person name="Shimamura S."/>
            <person name="Takaki Y."/>
            <person name="Nagai Y."/>
            <person name="Toyoda A."/>
            <person name="Suzuki Y."/>
            <person name="Arimoto A."/>
            <person name="Ishii H."/>
            <person name="Satoh N."/>
            <person name="Nishiyama T."/>
            <person name="Hasebe M."/>
            <person name="Maruyama T."/>
            <person name="Minagawa J."/>
            <person name="Obokata J."/>
            <person name="Shigenobu S."/>
        </authorList>
    </citation>
    <scope>NUCLEOTIDE SEQUENCE [LARGE SCALE GENOMIC DNA]</scope>
</reference>
<dbReference type="EMBL" id="BLXT01007896">
    <property type="protein sequence ID" value="GFO43638.1"/>
    <property type="molecule type" value="Genomic_DNA"/>
</dbReference>
<dbReference type="AlphaFoldDB" id="A0AAV4DH54"/>
<feature type="compositionally biased region" description="Acidic residues" evidence="1">
    <location>
        <begin position="70"/>
        <end position="81"/>
    </location>
</feature>
<sequence>MPIRHCWVKPNAYTRKERKKDGYQNLWEDFVNAGVNESGKVADSEENDGEMGEVIFPDLQPVALVSQDQCDADTSGEDEANIENYNPAPDVWKSKESSEWKSTPLPTGKTPKKNID</sequence>
<protein>
    <submittedName>
        <fullName evidence="2">Uncharacterized protein</fullName>
    </submittedName>
</protein>
<evidence type="ECO:0000313" key="2">
    <source>
        <dbReference type="EMBL" id="GFO43638.1"/>
    </source>
</evidence>
<proteinExistence type="predicted"/>
<evidence type="ECO:0000256" key="1">
    <source>
        <dbReference type="SAM" id="MobiDB-lite"/>
    </source>
</evidence>
<gene>
    <name evidence="2" type="ORF">PoB_007014300</name>
</gene>
<evidence type="ECO:0000313" key="3">
    <source>
        <dbReference type="Proteomes" id="UP000735302"/>
    </source>
</evidence>